<dbReference type="EMBL" id="AOJI01000017">
    <property type="protein sequence ID" value="EMA68839.1"/>
    <property type="molecule type" value="Genomic_DNA"/>
</dbReference>
<dbReference type="InterPro" id="IPR025364">
    <property type="entry name" value="DUF4268"/>
</dbReference>
<dbReference type="RefSeq" id="WP_007998978.1">
    <property type="nucleotide sequence ID" value="NZ_AOJI01000017.1"/>
</dbReference>
<comment type="caution">
    <text evidence="2">The sequence shown here is derived from an EMBL/GenBank/DDBJ whole genome shotgun (WGS) entry which is preliminary data.</text>
</comment>
<evidence type="ECO:0000313" key="3">
    <source>
        <dbReference type="Proteomes" id="UP000011575"/>
    </source>
</evidence>
<dbReference type="GO" id="GO:0003676">
    <property type="term" value="F:nucleic acid binding"/>
    <property type="evidence" value="ECO:0007669"/>
    <property type="project" value="InterPro"/>
</dbReference>
<feature type="domain" description="DUF4268" evidence="1">
    <location>
        <begin position="176"/>
        <end position="311"/>
    </location>
</feature>
<keyword evidence="3" id="KW-1185">Reference proteome</keyword>
<dbReference type="OrthoDB" id="142611at2157"/>
<reference evidence="2 3" key="1">
    <citation type="journal article" date="2014" name="PLoS Genet.">
        <title>Phylogenetically driven sequencing of extremely halophilic archaea reveals strategies for static and dynamic osmo-response.</title>
        <authorList>
            <person name="Becker E.A."/>
            <person name="Seitzer P.M."/>
            <person name="Tritt A."/>
            <person name="Larsen D."/>
            <person name="Krusor M."/>
            <person name="Yao A.I."/>
            <person name="Wu D."/>
            <person name="Madern D."/>
            <person name="Eisen J.A."/>
            <person name="Darling A.E."/>
            <person name="Facciotti M.T."/>
        </authorList>
    </citation>
    <scope>NUCLEOTIDE SEQUENCE [LARGE SCALE GENOMIC DNA]</scope>
    <source>
        <strain evidence="2 3">JCM 13560</strain>
    </source>
</reference>
<protein>
    <recommendedName>
        <fullName evidence="1">DUF4268 domain-containing protein</fullName>
    </recommendedName>
</protein>
<accession>M0PGX3</accession>
<dbReference type="Proteomes" id="UP000011575">
    <property type="component" value="Unassembled WGS sequence"/>
</dbReference>
<evidence type="ECO:0000313" key="2">
    <source>
        <dbReference type="EMBL" id="EMA68839.1"/>
    </source>
</evidence>
<organism evidence="2 3">
    <name type="scientific">Halorubrum aidingense JCM 13560</name>
    <dbReference type="NCBI Taxonomy" id="1230454"/>
    <lineage>
        <taxon>Archaea</taxon>
        <taxon>Methanobacteriati</taxon>
        <taxon>Methanobacteriota</taxon>
        <taxon>Stenosarchaea group</taxon>
        <taxon>Halobacteria</taxon>
        <taxon>Halobacteriales</taxon>
        <taxon>Haloferacaceae</taxon>
        <taxon>Halorubrum</taxon>
    </lineage>
</organism>
<gene>
    <name evidence="2" type="ORF">C461_04392</name>
</gene>
<dbReference type="Gene3D" id="3.40.1350.10">
    <property type="match status" value="1"/>
</dbReference>
<name>M0PGX3_9EURY</name>
<dbReference type="InterPro" id="IPR011856">
    <property type="entry name" value="tRNA_endonuc-like_dom_sf"/>
</dbReference>
<proteinExistence type="predicted"/>
<sequence>MPDFASLNPQDVRDYWHHEEYEFTPWVAEEIGADGASQLENTLGIDLEVIEIEKPVGNYRVDIYAEVVDDGRTVIIENQLGKSDHDHLGKSMAYAAGVDADIIVWIAPKFNDEHLDAIQWLNANSREHVNFFAVRVEVWRIGDSLPAVRFNALESPSEWKEKAQRSRGELSDRDKLREDFWATFRDRIEETNTPLRSRKPQPRHYYSNPIGVGGYHISFNLDEDSEELAIKLIIDDSKFAYDELRRQADDIEEELQNDIEWGELRETRAGKMRSDLGVTRNANIADRDAWGEYFEWMLTQGERFHEVFPPRLRDIENR</sequence>
<dbReference type="Pfam" id="PF14088">
    <property type="entry name" value="DUF4268"/>
    <property type="match status" value="1"/>
</dbReference>
<evidence type="ECO:0000259" key="1">
    <source>
        <dbReference type="Pfam" id="PF14088"/>
    </source>
</evidence>
<dbReference type="AlphaFoldDB" id="M0PGX3"/>